<evidence type="ECO:0000313" key="2">
    <source>
        <dbReference type="Proteomes" id="UP001642360"/>
    </source>
</evidence>
<evidence type="ECO:0000313" key="1">
    <source>
        <dbReference type="EMBL" id="CAK9141339.1"/>
    </source>
</evidence>
<keyword evidence="2" id="KW-1185">Reference proteome</keyword>
<dbReference type="AlphaFoldDB" id="A0ABC8REB2"/>
<dbReference type="Proteomes" id="UP001642360">
    <property type="component" value="Unassembled WGS sequence"/>
</dbReference>
<comment type="caution">
    <text evidence="1">The sequence shown here is derived from an EMBL/GenBank/DDBJ whole genome shotgun (WGS) entry which is preliminary data.</text>
</comment>
<organism evidence="1 2">
    <name type="scientific">Ilex paraguariensis</name>
    <name type="common">yerba mate</name>
    <dbReference type="NCBI Taxonomy" id="185542"/>
    <lineage>
        <taxon>Eukaryota</taxon>
        <taxon>Viridiplantae</taxon>
        <taxon>Streptophyta</taxon>
        <taxon>Embryophyta</taxon>
        <taxon>Tracheophyta</taxon>
        <taxon>Spermatophyta</taxon>
        <taxon>Magnoliopsida</taxon>
        <taxon>eudicotyledons</taxon>
        <taxon>Gunneridae</taxon>
        <taxon>Pentapetalae</taxon>
        <taxon>asterids</taxon>
        <taxon>campanulids</taxon>
        <taxon>Aquifoliales</taxon>
        <taxon>Aquifoliaceae</taxon>
        <taxon>Ilex</taxon>
    </lineage>
</organism>
<sequence>MSLKLLERQISEITSPVDSLESTVNASIETKVQAELQSWFAAFLQQMEESSQIPNILHSDRTWLKEYWAEFEVAREAD</sequence>
<dbReference type="EMBL" id="CAUOFW020001125">
    <property type="protein sequence ID" value="CAK9141339.1"/>
    <property type="molecule type" value="Genomic_DNA"/>
</dbReference>
<proteinExistence type="predicted"/>
<name>A0ABC8REB2_9AQUA</name>
<protein>
    <submittedName>
        <fullName evidence="1">Uncharacterized protein</fullName>
    </submittedName>
</protein>
<accession>A0ABC8REB2</accession>
<gene>
    <name evidence="1" type="ORF">ILEXP_LOCUS8916</name>
</gene>
<reference evidence="1 2" key="1">
    <citation type="submission" date="2024-02" db="EMBL/GenBank/DDBJ databases">
        <authorList>
            <person name="Vignale AGUSTIN F."/>
            <person name="Sosa J E."/>
            <person name="Modenutti C."/>
        </authorList>
    </citation>
    <scope>NUCLEOTIDE SEQUENCE [LARGE SCALE GENOMIC DNA]</scope>
</reference>